<evidence type="ECO:0000256" key="5">
    <source>
        <dbReference type="ARBA" id="ARBA00023203"/>
    </source>
</evidence>
<keyword evidence="3" id="KW-0963">Cytoplasm</keyword>
<dbReference type="FunFam" id="2.60.40.10:FF:000140">
    <property type="entry name" value="FiLamiN (Actin binding protein) homolog"/>
    <property type="match status" value="1"/>
</dbReference>
<dbReference type="PANTHER" id="PTHR38537:SF8">
    <property type="entry name" value="FILAMIN-A"/>
    <property type="match status" value="1"/>
</dbReference>
<dbReference type="Gene3D" id="2.60.40.10">
    <property type="entry name" value="Immunoglobulins"/>
    <property type="match status" value="10"/>
</dbReference>
<dbReference type="EMBL" id="OB661019">
    <property type="protein sequence ID" value="CAD7227057.1"/>
    <property type="molecule type" value="Genomic_DNA"/>
</dbReference>
<feature type="compositionally biased region" description="Basic and acidic residues" evidence="7">
    <location>
        <begin position="264"/>
        <end position="276"/>
    </location>
</feature>
<dbReference type="Pfam" id="PF00630">
    <property type="entry name" value="Filamin"/>
    <property type="match status" value="10"/>
</dbReference>
<dbReference type="FunFam" id="2.60.40.10:FF:000092">
    <property type="entry name" value="Filamin-B isoform B"/>
    <property type="match status" value="1"/>
</dbReference>
<keyword evidence="5" id="KW-0009">Actin-binding</keyword>
<dbReference type="FunFam" id="2.60.40.10:FF:000096">
    <property type="entry name" value="filamin-C isoform X2"/>
    <property type="match status" value="1"/>
</dbReference>
<accession>A0A7R8ZPR9</accession>
<dbReference type="InterPro" id="IPR017868">
    <property type="entry name" value="Filamin/ABP280_repeat-like"/>
</dbReference>
<proteinExistence type="inferred from homology"/>
<feature type="region of interest" description="Disordered" evidence="7">
    <location>
        <begin position="264"/>
        <end position="302"/>
    </location>
</feature>
<feature type="compositionally biased region" description="Basic and acidic residues" evidence="7">
    <location>
        <begin position="22"/>
        <end position="33"/>
    </location>
</feature>
<dbReference type="InterPro" id="IPR014756">
    <property type="entry name" value="Ig_E-set"/>
</dbReference>
<protein>
    <submittedName>
        <fullName evidence="8">Uncharacterized protein</fullName>
    </submittedName>
</protein>
<evidence type="ECO:0000256" key="3">
    <source>
        <dbReference type="ARBA" id="ARBA00022490"/>
    </source>
</evidence>
<dbReference type="OrthoDB" id="5334309at2759"/>
<dbReference type="InterPro" id="IPR001298">
    <property type="entry name" value="Filamin/ABP280_rpt"/>
</dbReference>
<evidence type="ECO:0000256" key="2">
    <source>
        <dbReference type="ARBA" id="ARBA00009238"/>
    </source>
</evidence>
<evidence type="ECO:0000313" key="8">
    <source>
        <dbReference type="EMBL" id="CAD7227057.1"/>
    </source>
</evidence>
<dbReference type="GO" id="GO:0051015">
    <property type="term" value="F:actin filament binding"/>
    <property type="evidence" value="ECO:0007669"/>
    <property type="project" value="InterPro"/>
</dbReference>
<dbReference type="PROSITE" id="PS50194">
    <property type="entry name" value="FILAMIN_REPEAT"/>
    <property type="match status" value="10"/>
</dbReference>
<gene>
    <name evidence="8" type="ORF">CTOB1V02_LOCUS4968</name>
</gene>
<feature type="region of interest" description="Disordered" evidence="7">
    <location>
        <begin position="18"/>
        <end position="38"/>
    </location>
</feature>
<sequence length="1162" mass="124370">MSDLDKCLHAGPGSKAGGVERCGAERSGDEPQLERSGAGKIEPLHITDLGTIGWCGHPVGATAALISRGGKAEECRITEGKQETVAIGEEYCITVNTKNAGTGAVTCKIRSNADSDLDLDIEDNNDGTFGIFYTVKEVGDYSIQIKFGGQEVPGGNFAVHLFPFFLILWFFSLSALQSQHCIMSSQQPATSVVNAGTKALSSAGSSWFRSSGTSGSSSSSGSFSGTCAAMNSQASTSSGLSSAARTDQARKAFHSALYATQEESFRRVSQREEAFHSSRTTTTTHTERRTSSQVTSSSTSEYRAVELPSIPLPSTGGSVVAEVKMPSGKKDRPTIIDNHDGTVSVRYEPREEGLHELVVKYNGEHVQGSPFKFHVDTISSGYVTAHGPGLTHGICGEPANFTVTTKGAGAGGLAVAVEGPSKADIACHDNKDGTISISYLPTAPGEYKVACKFADKHIKGSPFTVKVTGEGRKRNQISVGSNSEVTLPGKVSEKEIKNLNASIQAPSGLEEPCFLKRLPSGNLGISFTPREVGKHLVTVKKMGVQIHGSPFPINVGELEVGDSKKVGVTGKTLKEGKTHTDNEFIIDTRDAGYGGLSLSIEGPSKADIKCKDKEDGTLAISYCPTEPGYYIMNLKFADHHVKGSPFTIKVSGEGSNRQTERIRRDQEAVPITEVGNQCRLTFKIPGISCFELSAVVQSPSGVSEDAEIQEIDEGFYAVNFVPKELGVHTVSVKFRELHIPGSPFQFTVGPLRDAGSHRVHAGGPGLERGEVRTPSEFNVWTREAGAGSLAISVEGPSKAEIDFKDRKDGSCYVSYTVNEPGEYRVGIKFNDQHIPDSPFKVYVTPQLGDARKVELGQIPEAIHHVDKPVSFIANKNGAKGHLDCKAVSPSGVEDDCFVAPIDDDAYSIRFLPKENGIHFIHVKLNGIHVPQSPFKIQVGEDMADPAAVVAEGKGLGTVVTGHKTDFIVNTCSAGAGTLAVTIDGPSKVSMDCSEVNEGYKVRYTPLAPGYYYISVKYNGYHIAGSPFKVHCTGEKIADLTQGETSSVVVETITKHSNEEIEKSLLPKFTSDASKVTVRGMGLKKAYINKQNTFNVSAEAAGQNILYVGVVGPKEPSNEVFVKHTGRNNYTVNYAVHERGDHVLIIKWGDEHVPGSPFKVEVP</sequence>
<dbReference type="SMART" id="SM00557">
    <property type="entry name" value="IG_FLMN"/>
    <property type="match status" value="10"/>
</dbReference>
<keyword evidence="6" id="KW-0206">Cytoskeleton</keyword>
<evidence type="ECO:0000256" key="4">
    <source>
        <dbReference type="ARBA" id="ARBA00022737"/>
    </source>
</evidence>
<comment type="subcellular location">
    <subcellularLocation>
        <location evidence="1">Cytoplasm</location>
        <location evidence="1">Cytoskeleton</location>
    </subcellularLocation>
</comment>
<evidence type="ECO:0000256" key="6">
    <source>
        <dbReference type="ARBA" id="ARBA00023212"/>
    </source>
</evidence>
<dbReference type="AlphaFoldDB" id="A0A7R8ZPR9"/>
<dbReference type="GO" id="GO:0030036">
    <property type="term" value="P:actin cytoskeleton organization"/>
    <property type="evidence" value="ECO:0007669"/>
    <property type="project" value="InterPro"/>
</dbReference>
<evidence type="ECO:0000256" key="7">
    <source>
        <dbReference type="SAM" id="MobiDB-lite"/>
    </source>
</evidence>
<evidence type="ECO:0000256" key="1">
    <source>
        <dbReference type="ARBA" id="ARBA00004245"/>
    </source>
</evidence>
<name>A0A7R8ZPR9_9CRUS</name>
<dbReference type="PANTHER" id="PTHR38537">
    <property type="entry name" value="JITTERBUG, ISOFORM N"/>
    <property type="match status" value="1"/>
</dbReference>
<dbReference type="FunFam" id="2.60.40.10:FF:000007">
    <property type="entry name" value="Filamin-B isoform C"/>
    <property type="match status" value="2"/>
</dbReference>
<keyword evidence="4" id="KW-0677">Repeat</keyword>
<organism evidence="8">
    <name type="scientific">Cyprideis torosa</name>
    <dbReference type="NCBI Taxonomy" id="163714"/>
    <lineage>
        <taxon>Eukaryota</taxon>
        <taxon>Metazoa</taxon>
        <taxon>Ecdysozoa</taxon>
        <taxon>Arthropoda</taxon>
        <taxon>Crustacea</taxon>
        <taxon>Oligostraca</taxon>
        <taxon>Ostracoda</taxon>
        <taxon>Podocopa</taxon>
        <taxon>Podocopida</taxon>
        <taxon>Cytherocopina</taxon>
        <taxon>Cytheroidea</taxon>
        <taxon>Cytherideidae</taxon>
        <taxon>Cyprideis</taxon>
    </lineage>
</organism>
<dbReference type="InterPro" id="IPR013783">
    <property type="entry name" value="Ig-like_fold"/>
</dbReference>
<comment type="similarity">
    <text evidence="2">Belongs to the filamin family.</text>
</comment>
<dbReference type="SUPFAM" id="SSF81296">
    <property type="entry name" value="E set domains"/>
    <property type="match status" value="10"/>
</dbReference>
<reference evidence="8" key="1">
    <citation type="submission" date="2020-11" db="EMBL/GenBank/DDBJ databases">
        <authorList>
            <person name="Tran Van P."/>
        </authorList>
    </citation>
    <scope>NUCLEOTIDE SEQUENCE</scope>
</reference>
<dbReference type="GO" id="GO:0005856">
    <property type="term" value="C:cytoskeleton"/>
    <property type="evidence" value="ECO:0007669"/>
    <property type="project" value="UniProtKB-SubCell"/>
</dbReference>
<dbReference type="InterPro" id="IPR044801">
    <property type="entry name" value="Filamin"/>
</dbReference>
<feature type="compositionally biased region" description="Low complexity" evidence="7">
    <location>
        <begin position="291"/>
        <end position="300"/>
    </location>
</feature>